<dbReference type="EMBL" id="FAXA01000390">
    <property type="protein sequence ID" value="CUV03296.1"/>
    <property type="molecule type" value="Genomic_DNA"/>
</dbReference>
<evidence type="ECO:0000313" key="1">
    <source>
        <dbReference type="EMBL" id="CUV03296.1"/>
    </source>
</evidence>
<protein>
    <submittedName>
        <fullName evidence="1">Uncharacterized protein</fullName>
    </submittedName>
</protein>
<gene>
    <name evidence="1" type="ORF">MGWOODY_Clf1939</name>
</gene>
<name>A0A160VAS3_9ZZZZ</name>
<sequence>MARFLAIHNVSGLTEEQFREKLSAVNQWRPDRRTTILKVYGDLQRGKLVTECEAVEQEHFEDWIKMTGWPAESIFNVDLVMQVGNIWKL</sequence>
<accession>A0A160VAS3</accession>
<reference evidence="1" key="1">
    <citation type="submission" date="2015-10" db="EMBL/GenBank/DDBJ databases">
        <authorList>
            <person name="Gilbert D.G."/>
        </authorList>
    </citation>
    <scope>NUCLEOTIDE SEQUENCE</scope>
</reference>
<proteinExistence type="predicted"/>
<organism evidence="1">
    <name type="scientific">hydrothermal vent metagenome</name>
    <dbReference type="NCBI Taxonomy" id="652676"/>
    <lineage>
        <taxon>unclassified sequences</taxon>
        <taxon>metagenomes</taxon>
        <taxon>ecological metagenomes</taxon>
    </lineage>
</organism>
<dbReference type="AlphaFoldDB" id="A0A160VAS3"/>